<organism evidence="1 2">
    <name type="scientific">Mesorhizobium vachelliae</name>
    <dbReference type="NCBI Taxonomy" id="3072309"/>
    <lineage>
        <taxon>Bacteria</taxon>
        <taxon>Pseudomonadati</taxon>
        <taxon>Pseudomonadota</taxon>
        <taxon>Alphaproteobacteria</taxon>
        <taxon>Hyphomicrobiales</taxon>
        <taxon>Phyllobacteriaceae</taxon>
        <taxon>Mesorhizobium</taxon>
    </lineage>
</organism>
<keyword evidence="2" id="KW-1185">Reference proteome</keyword>
<comment type="caution">
    <text evidence="1">The sequence shown here is derived from an EMBL/GenBank/DDBJ whole genome shotgun (WGS) entry which is preliminary data.</text>
</comment>
<evidence type="ECO:0000313" key="1">
    <source>
        <dbReference type="EMBL" id="MDX8535399.1"/>
    </source>
</evidence>
<name>A0ABU5ADP4_9HYPH</name>
<accession>A0ABU5ADP4</accession>
<dbReference type="EMBL" id="JAVIIQ010000020">
    <property type="protein sequence ID" value="MDX8535399.1"/>
    <property type="molecule type" value="Genomic_DNA"/>
</dbReference>
<gene>
    <name evidence="1" type="ORF">RFM42_30770</name>
</gene>
<reference evidence="1 2" key="1">
    <citation type="submission" date="2023-08" db="EMBL/GenBank/DDBJ databases">
        <title>Implementing the SeqCode for naming new Mesorhizobium species isolated from Vachellia karroo root nodules.</title>
        <authorList>
            <person name="Van Lill M."/>
        </authorList>
    </citation>
    <scope>NUCLEOTIDE SEQUENCE [LARGE SCALE GENOMIC DNA]</scope>
    <source>
        <strain evidence="1 2">VK25D</strain>
    </source>
</reference>
<sequence>MSETISQAESARIESAIRAAVSGSWEEFAKLTDEPFPNDASMREQFEDSSPRLQQAGGNWEMTSGIGIVPDDGTRMITVMIKAPPAVDIVLTLHSTSDRDDSTISVWTFLQQLNWDD</sequence>
<protein>
    <recommendedName>
        <fullName evidence="3">DUF3887 domain-containing protein</fullName>
    </recommendedName>
</protein>
<dbReference type="RefSeq" id="WP_320253029.1">
    <property type="nucleotide sequence ID" value="NZ_JAVIIQ010000020.1"/>
</dbReference>
<evidence type="ECO:0008006" key="3">
    <source>
        <dbReference type="Google" id="ProtNLM"/>
    </source>
</evidence>
<proteinExistence type="predicted"/>
<evidence type="ECO:0000313" key="2">
    <source>
        <dbReference type="Proteomes" id="UP001285154"/>
    </source>
</evidence>
<dbReference type="Proteomes" id="UP001285154">
    <property type="component" value="Unassembled WGS sequence"/>
</dbReference>